<dbReference type="OrthoDB" id="10284765at2759"/>
<dbReference type="EMBL" id="LSRX01001232">
    <property type="protein sequence ID" value="OLP82012.1"/>
    <property type="molecule type" value="Genomic_DNA"/>
</dbReference>
<sequence>MAREADHFVLFGQRGADKVTLSELCGEEAEKPEVGSLRKLEAASRFLVAESLIPPRPENFLGRPQFIHEVLHLLSGHDSRRACTVWGAEGIGKSAFGVEFAHFATAPGRPFSCSSQILKIESSGAVSVAHLLLEGLEALANQLEVSLRPFSGDSRSSLCSCQSAPQSVRKIAASRRASQCQHLAAPREWAKLRVMTNGGYDSVKRFVDVDGPGVVQTESSKRPADPSDPGLGLGVFVQDPATEQQSLSDDHVDVEEEWEQLDPTSAILEAMNSKESPADTVERVADYSSTALTLPPGLHSEMEAPIELEESYQGYYGFQYGHPMPGQVSDGGMFHGSWQSPGYTYYEEQWQINPATFISAFGYCDAGYDFSVPTKAGKPRGRGKHAEMSGLWITHEKMGSLSSQTYERPAQGVDTSDPRRIVWTLEKASLTSKNKDREKVSPSFRIPMGSHDVEFKLNLFATSVSSNRHCSSFKKAKGKGCVALRCVQSINDCTHPTLKFRVILGDEGSVSKQTSPFIEHDFAEKQICNIPAPLHASRGEEEWDFLNADADKLTFVVVLEVAAPST</sequence>
<proteinExistence type="predicted"/>
<dbReference type="AlphaFoldDB" id="A0A1Q9CGF5"/>
<dbReference type="InterPro" id="IPR027417">
    <property type="entry name" value="P-loop_NTPase"/>
</dbReference>
<dbReference type="Proteomes" id="UP000186817">
    <property type="component" value="Unassembled WGS sequence"/>
</dbReference>
<name>A0A1Q9CGF5_SYMMI</name>
<comment type="caution">
    <text evidence="2">The sequence shown here is derived from an EMBL/GenBank/DDBJ whole genome shotgun (WGS) entry which is preliminary data.</text>
</comment>
<reference evidence="2 3" key="1">
    <citation type="submission" date="2016-02" db="EMBL/GenBank/DDBJ databases">
        <title>Genome analysis of coral dinoflagellate symbionts highlights evolutionary adaptations to a symbiotic lifestyle.</title>
        <authorList>
            <person name="Aranda M."/>
            <person name="Li Y."/>
            <person name="Liew Y.J."/>
            <person name="Baumgarten S."/>
            <person name="Simakov O."/>
            <person name="Wilson M."/>
            <person name="Piel J."/>
            <person name="Ashoor H."/>
            <person name="Bougouffa S."/>
            <person name="Bajic V.B."/>
            <person name="Ryu T."/>
            <person name="Ravasi T."/>
            <person name="Bayer T."/>
            <person name="Micklem G."/>
            <person name="Kim H."/>
            <person name="Bhak J."/>
            <person name="Lajeunesse T.C."/>
            <person name="Voolstra C.R."/>
        </authorList>
    </citation>
    <scope>NUCLEOTIDE SEQUENCE [LARGE SCALE GENOMIC DNA]</scope>
    <source>
        <strain evidence="2 3">CCMP2467</strain>
    </source>
</reference>
<evidence type="ECO:0000256" key="1">
    <source>
        <dbReference type="SAM" id="MobiDB-lite"/>
    </source>
</evidence>
<gene>
    <name evidence="2" type="ORF">AK812_SmicGene37388</name>
</gene>
<feature type="region of interest" description="Disordered" evidence="1">
    <location>
        <begin position="213"/>
        <end position="233"/>
    </location>
</feature>
<dbReference type="Gene3D" id="3.40.50.300">
    <property type="entry name" value="P-loop containing nucleotide triphosphate hydrolases"/>
    <property type="match status" value="1"/>
</dbReference>
<organism evidence="2 3">
    <name type="scientific">Symbiodinium microadriaticum</name>
    <name type="common">Dinoflagellate</name>
    <name type="synonym">Zooxanthella microadriatica</name>
    <dbReference type="NCBI Taxonomy" id="2951"/>
    <lineage>
        <taxon>Eukaryota</taxon>
        <taxon>Sar</taxon>
        <taxon>Alveolata</taxon>
        <taxon>Dinophyceae</taxon>
        <taxon>Suessiales</taxon>
        <taxon>Symbiodiniaceae</taxon>
        <taxon>Symbiodinium</taxon>
    </lineage>
</organism>
<keyword evidence="3" id="KW-1185">Reference proteome</keyword>
<accession>A0A1Q9CGF5</accession>
<evidence type="ECO:0000313" key="2">
    <source>
        <dbReference type="EMBL" id="OLP82012.1"/>
    </source>
</evidence>
<evidence type="ECO:0000313" key="3">
    <source>
        <dbReference type="Proteomes" id="UP000186817"/>
    </source>
</evidence>
<protein>
    <submittedName>
        <fullName evidence="2">Uncharacterized protein</fullName>
    </submittedName>
</protein>